<dbReference type="InterPro" id="IPR017853">
    <property type="entry name" value="GH"/>
</dbReference>
<feature type="domain" description="Apiosidase-like catalytic" evidence="1">
    <location>
        <begin position="132"/>
        <end position="469"/>
    </location>
</feature>
<evidence type="ECO:0000313" key="3">
    <source>
        <dbReference type="EMBL" id="MFC4873499.1"/>
    </source>
</evidence>
<dbReference type="Proteomes" id="UP001595818">
    <property type="component" value="Unassembled WGS sequence"/>
</dbReference>
<sequence length="554" mass="62173">MIPCNNLALSAIIVTTLASCEGGNLIETVGQWTVYEITLQSDHSYDNPYTEVDLYAVFTDEKGAEIRRPGFWDGGNTWKIRFAPPEPDHTYSWETTAPADDAGLNGITGKVFSRPYRGDNALLKKGLLTMSPGKRNVVHHDGSPFLLVGDTPWALPFRGTAEAVKTYAADRQEKGYNAVLLMTVQPDQNAEGPDNRDEDGGFGRGFLDLKDGHLNQLNPEYFQQLDELLHILHEHEIVPVLQPVFQGFGWKGLNALGRNAVPEEYERYTKYLLARYGAMPVMYLVSADGNGKEPGIRETGRMLEEWDGYHQPRGIHYSPADDYVPGWYSGEPDDFYMHHNRSYQEDSWLDFQWCQTGHDGKHLLHKVEKMYHTEPTKASANGEPTYERIGSPDKATGWWQGHEAWSQLMSGGTMGVVYGAAGLWNWKIRTEEPGFDDWSTTEASWEEAIRFEGSAYPGLLGKALKGYNITDMELGHHLTNGKKLLVKEGSFYASYLPEGGTIQVRELKEGLPVVFFNPRTGERVENGKVTSPTQSFEAPDGNPWVLLIGNKRDN</sequence>
<name>A0ABV9T4E8_9BACT</name>
<evidence type="ECO:0000313" key="4">
    <source>
        <dbReference type="Proteomes" id="UP001595818"/>
    </source>
</evidence>
<dbReference type="SUPFAM" id="SSF51445">
    <property type="entry name" value="(Trans)glycosidases"/>
    <property type="match status" value="1"/>
</dbReference>
<dbReference type="Pfam" id="PF13204">
    <property type="entry name" value="Apiosidase"/>
    <property type="match status" value="1"/>
</dbReference>
<dbReference type="Gene3D" id="2.60.40.10">
    <property type="entry name" value="Immunoglobulins"/>
    <property type="match status" value="1"/>
</dbReference>
<dbReference type="InterPro" id="IPR013783">
    <property type="entry name" value="Ig-like_fold"/>
</dbReference>
<reference evidence="4" key="1">
    <citation type="journal article" date="2019" name="Int. J. Syst. Evol. Microbiol.">
        <title>The Global Catalogue of Microorganisms (GCM) 10K type strain sequencing project: providing services to taxonomists for standard genome sequencing and annotation.</title>
        <authorList>
            <consortium name="The Broad Institute Genomics Platform"/>
            <consortium name="The Broad Institute Genome Sequencing Center for Infectious Disease"/>
            <person name="Wu L."/>
            <person name="Ma J."/>
        </authorList>
    </citation>
    <scope>NUCLEOTIDE SEQUENCE [LARGE SCALE GENOMIC DNA]</scope>
    <source>
        <strain evidence="4">CGMCC 4.7466</strain>
    </source>
</reference>
<dbReference type="Gene3D" id="3.20.20.80">
    <property type="entry name" value="Glycosidases"/>
    <property type="match status" value="1"/>
</dbReference>
<proteinExistence type="predicted"/>
<gene>
    <name evidence="3" type="ORF">ACFPFU_17485</name>
</gene>
<evidence type="ECO:0000259" key="2">
    <source>
        <dbReference type="Pfam" id="PF16586"/>
    </source>
</evidence>
<dbReference type="PANTHER" id="PTHR37836:SF3">
    <property type="entry name" value="ENDOGLUCANASE"/>
    <property type="match status" value="1"/>
</dbReference>
<keyword evidence="4" id="KW-1185">Reference proteome</keyword>
<accession>A0ABV9T4E8</accession>
<dbReference type="Pfam" id="PF16586">
    <property type="entry name" value="DUF5060"/>
    <property type="match status" value="1"/>
</dbReference>
<evidence type="ECO:0000259" key="1">
    <source>
        <dbReference type="Pfam" id="PF13204"/>
    </source>
</evidence>
<dbReference type="InterPro" id="IPR032260">
    <property type="entry name" value="DUF5060"/>
</dbReference>
<comment type="caution">
    <text evidence="3">The sequence shown here is derived from an EMBL/GenBank/DDBJ whole genome shotgun (WGS) entry which is preliminary data.</text>
</comment>
<protein>
    <submittedName>
        <fullName evidence="3">DUF4038 domain-containing protein</fullName>
    </submittedName>
</protein>
<dbReference type="PANTHER" id="PTHR37836">
    <property type="entry name" value="LMO1036 PROTEIN"/>
    <property type="match status" value="1"/>
</dbReference>
<organism evidence="3 4">
    <name type="scientific">Negadavirga shengliensis</name>
    <dbReference type="NCBI Taxonomy" id="1389218"/>
    <lineage>
        <taxon>Bacteria</taxon>
        <taxon>Pseudomonadati</taxon>
        <taxon>Bacteroidota</taxon>
        <taxon>Cytophagia</taxon>
        <taxon>Cytophagales</taxon>
        <taxon>Cyclobacteriaceae</taxon>
        <taxon>Negadavirga</taxon>
    </lineage>
</organism>
<dbReference type="InterPro" id="IPR025277">
    <property type="entry name" value="Apiosidase-like_cat_dom"/>
</dbReference>
<feature type="domain" description="DUF5060" evidence="2">
    <location>
        <begin position="28"/>
        <end position="96"/>
    </location>
</feature>
<dbReference type="RefSeq" id="WP_377066416.1">
    <property type="nucleotide sequence ID" value="NZ_JBHSJJ010000011.1"/>
</dbReference>
<dbReference type="EMBL" id="JBHSJJ010000011">
    <property type="protein sequence ID" value="MFC4873499.1"/>
    <property type="molecule type" value="Genomic_DNA"/>
</dbReference>